<evidence type="ECO:0000256" key="13">
    <source>
        <dbReference type="ARBA" id="ARBA00023136"/>
    </source>
</evidence>
<evidence type="ECO:0000313" key="18">
    <source>
        <dbReference type="EMBL" id="NXB31757.1"/>
    </source>
</evidence>
<dbReference type="InterPro" id="IPR000008">
    <property type="entry name" value="C2_dom"/>
</dbReference>
<keyword evidence="14" id="KW-0968">Cytoplasmic vesicle</keyword>
<keyword evidence="6" id="KW-0479">Metal-binding</keyword>
<proteinExistence type="inferred from homology"/>
<comment type="subcellular location">
    <subcellularLocation>
        <location evidence="3">Cytoplasmic vesicle</location>
        <location evidence="3">Secretory vesicle</location>
        <location evidence="3">Synaptic vesicle membrane</location>
        <topology evidence="3">Multi-pass membrane protein</topology>
    </subcellularLocation>
    <subcellularLocation>
        <location evidence="2">Endoplasmic reticulum membrane</location>
    </subcellularLocation>
    <subcellularLocation>
        <location evidence="1">Recycling endosome</location>
    </subcellularLocation>
</comment>
<evidence type="ECO:0000259" key="17">
    <source>
        <dbReference type="PROSITE" id="PS50004"/>
    </source>
</evidence>
<dbReference type="CDD" id="cd08376">
    <property type="entry name" value="C2B_MCTP_PRT"/>
    <property type="match status" value="1"/>
</dbReference>
<protein>
    <recommendedName>
        <fullName evidence="15">Multiple C2 and transmembrane domain-containing protein 1</fullName>
    </recommendedName>
</protein>
<keyword evidence="10" id="KW-0106">Calcium</keyword>
<dbReference type="PANTHER" id="PTHR45911:SF3">
    <property type="entry name" value="DYSFERLIN-RELATED"/>
    <property type="match status" value="1"/>
</dbReference>
<evidence type="ECO:0000256" key="12">
    <source>
        <dbReference type="ARBA" id="ARBA00023018"/>
    </source>
</evidence>
<reference evidence="18 19" key="1">
    <citation type="submission" date="2019-09" db="EMBL/GenBank/DDBJ databases">
        <title>Bird 10,000 Genomes (B10K) Project - Family phase.</title>
        <authorList>
            <person name="Zhang G."/>
        </authorList>
    </citation>
    <scope>NUCLEOTIDE SEQUENCE [LARGE SCALE GENOMIC DNA]</scope>
    <source>
        <strain evidence="18">B10K-DU-029-39</strain>
        <tissue evidence="18">Heart or muscle</tissue>
    </source>
</reference>
<dbReference type="GO" id="GO:0005789">
    <property type="term" value="C:endoplasmic reticulum membrane"/>
    <property type="evidence" value="ECO:0007669"/>
    <property type="project" value="UniProtKB-SubCell"/>
</dbReference>
<feature type="domain" description="C2" evidence="17">
    <location>
        <begin position="61"/>
        <end position="179"/>
    </location>
</feature>
<dbReference type="AlphaFoldDB" id="A0A7K8CXR2"/>
<dbReference type="GO" id="GO:0046928">
    <property type="term" value="P:regulation of neurotransmitter secretion"/>
    <property type="evidence" value="ECO:0007669"/>
    <property type="project" value="TreeGrafter"/>
</dbReference>
<dbReference type="GO" id="GO:0005509">
    <property type="term" value="F:calcium ion binding"/>
    <property type="evidence" value="ECO:0007669"/>
    <property type="project" value="TreeGrafter"/>
</dbReference>
<dbReference type="PROSITE" id="PS50004">
    <property type="entry name" value="C2"/>
    <property type="match status" value="3"/>
</dbReference>
<feature type="domain" description="C2" evidence="17">
    <location>
        <begin position="416"/>
        <end position="542"/>
    </location>
</feature>
<evidence type="ECO:0000256" key="4">
    <source>
        <dbReference type="ARBA" id="ARBA00007923"/>
    </source>
</evidence>
<dbReference type="FunFam" id="2.60.40.150:FF:000019">
    <property type="entry name" value="Multiple C2 and transmembrane domain-containing protein 2 isoform 1"/>
    <property type="match status" value="1"/>
</dbReference>
<keyword evidence="5" id="KW-0812">Transmembrane</keyword>
<organism evidence="18 19">
    <name type="scientific">Eulacestoma nigropectus</name>
    <name type="common">wattled ploughbill</name>
    <dbReference type="NCBI Taxonomy" id="461239"/>
    <lineage>
        <taxon>Eukaryota</taxon>
        <taxon>Metazoa</taxon>
        <taxon>Chordata</taxon>
        <taxon>Craniata</taxon>
        <taxon>Vertebrata</taxon>
        <taxon>Euteleostomi</taxon>
        <taxon>Archelosauria</taxon>
        <taxon>Archosauria</taxon>
        <taxon>Dinosauria</taxon>
        <taxon>Saurischia</taxon>
        <taxon>Theropoda</taxon>
        <taxon>Coelurosauria</taxon>
        <taxon>Aves</taxon>
        <taxon>Neognathae</taxon>
        <taxon>Neoaves</taxon>
        <taxon>Telluraves</taxon>
        <taxon>Australaves</taxon>
        <taxon>Passeriformes</taxon>
        <taxon>Corvoidea</taxon>
        <taxon>Pachycephalidae</taxon>
        <taxon>Eulacestoma</taxon>
    </lineage>
</organism>
<keyword evidence="7" id="KW-0677">Repeat</keyword>
<name>A0A7K8CXR2_9CORV</name>
<evidence type="ECO:0000256" key="7">
    <source>
        <dbReference type="ARBA" id="ARBA00022737"/>
    </source>
</evidence>
<comment type="similarity">
    <text evidence="4">Belongs to the MCTP family.</text>
</comment>
<dbReference type="SMART" id="SM00239">
    <property type="entry name" value="C2"/>
    <property type="match status" value="3"/>
</dbReference>
<evidence type="ECO:0000256" key="1">
    <source>
        <dbReference type="ARBA" id="ARBA00004172"/>
    </source>
</evidence>
<feature type="domain" description="C2" evidence="17">
    <location>
        <begin position="265"/>
        <end position="382"/>
    </location>
</feature>
<keyword evidence="19" id="KW-1185">Reference proteome</keyword>
<feature type="non-terminal residue" evidence="18">
    <location>
        <position position="1"/>
    </location>
</feature>
<keyword evidence="8" id="KW-0967">Endosome</keyword>
<evidence type="ECO:0000256" key="16">
    <source>
        <dbReference type="SAM" id="MobiDB-lite"/>
    </source>
</evidence>
<evidence type="ECO:0000256" key="9">
    <source>
        <dbReference type="ARBA" id="ARBA00022824"/>
    </source>
</evidence>
<dbReference type="CDD" id="cd08377">
    <property type="entry name" value="C2C_MCTP_PRT"/>
    <property type="match status" value="1"/>
</dbReference>
<dbReference type="GO" id="GO:0030672">
    <property type="term" value="C:synaptic vesicle membrane"/>
    <property type="evidence" value="ECO:0007669"/>
    <property type="project" value="UniProtKB-SubCell"/>
</dbReference>
<evidence type="ECO:0000256" key="15">
    <source>
        <dbReference type="ARBA" id="ARBA00074931"/>
    </source>
</evidence>
<dbReference type="EMBL" id="VZTE01002092">
    <property type="protein sequence ID" value="NXB31757.1"/>
    <property type="molecule type" value="Genomic_DNA"/>
</dbReference>
<keyword evidence="12" id="KW-0770">Synapse</keyword>
<dbReference type="InterPro" id="IPR035892">
    <property type="entry name" value="C2_domain_sf"/>
</dbReference>
<dbReference type="Gene3D" id="2.60.40.150">
    <property type="entry name" value="C2 domain"/>
    <property type="match status" value="3"/>
</dbReference>
<feature type="non-terminal residue" evidence="18">
    <location>
        <position position="631"/>
    </location>
</feature>
<keyword evidence="11" id="KW-1133">Transmembrane helix</keyword>
<dbReference type="OrthoDB" id="5973539at2759"/>
<dbReference type="Pfam" id="PF00168">
    <property type="entry name" value="C2"/>
    <property type="match status" value="3"/>
</dbReference>
<gene>
    <name evidence="18" type="primary">Mctp1</name>
    <name evidence="18" type="ORF">EULNIG_R07251</name>
</gene>
<evidence type="ECO:0000256" key="11">
    <source>
        <dbReference type="ARBA" id="ARBA00022989"/>
    </source>
</evidence>
<feature type="region of interest" description="Disordered" evidence="16">
    <location>
        <begin position="30"/>
        <end position="76"/>
    </location>
</feature>
<dbReference type="PRINTS" id="PR00360">
    <property type="entry name" value="C2DOMAIN"/>
</dbReference>
<dbReference type="FunFam" id="2.60.40.150:FF:000050">
    <property type="entry name" value="Multiple C2 and transmembrane domain containing 1"/>
    <property type="match status" value="1"/>
</dbReference>
<sequence length="631" mass="71523">PGAHLSHQKSSSLPSTACLEQLLQGSTAAGRIQEQRTEDGDSGAVSASPRRSSAYTAGVERTNSFGTSNADFPPGDPGMYQLDVTLRRGQNLAARDRGGTSDPYVKFKVGGKEVFRSKTVHKNLNPVWEEKACLLIDNLREPLYIKVFDYDFGLQDDFIGSAFLDLTSLELNRQTDITLSLKDPHYPDHDLGSIFLSVLLAPGDQREATMLMRKSWKRSSKNNCILLSSMPYRTGNFWHRIYCPSKCVLMTAVFVSSEKHHEILETQSLRLSDLHRKSQLWRGIVSVTLIEGRELKAMDANGLSDPYVKFRLGHQKYKSKIVPKTLNPQWREQFDFHLYEERGGIIDITVWDKDVGKRDDFIGRCQVDLSTLSKEQTHKLEMPLEEGEGYLVLLVTLTASAAVTISDLSINSLEDQKEREEILKRYSPMMMFHNISDVGFLQVKVIRAEALMAADVTGKDSFSKSDPFCVVELNNDRLLTHTVYRNLNPEWNKIFTFNIKDIHSVLEVTVYDEDRDRSADFLGKVAIPLLSIQNGEQKAYVLKNKQLTGPTKGVIYLEIDVIFNAVKASIRTLMPKEQKYIEEEDRLSKQLLLRNFIRMKHCIMALVTAVCYISSCFDWDSPPRSLAAFLV</sequence>
<dbReference type="CDD" id="cd04042">
    <property type="entry name" value="C2A_MCTP_PRT"/>
    <property type="match status" value="1"/>
</dbReference>
<evidence type="ECO:0000256" key="8">
    <source>
        <dbReference type="ARBA" id="ARBA00022753"/>
    </source>
</evidence>
<feature type="compositionally biased region" description="Polar residues" evidence="16">
    <location>
        <begin position="49"/>
        <end position="70"/>
    </location>
</feature>
<comment type="caution">
    <text evidence="18">The sequence shown here is derived from an EMBL/GenBank/DDBJ whole genome shotgun (WGS) entry which is preliminary data.</text>
</comment>
<dbReference type="FunFam" id="2.60.40.150:FF:000068">
    <property type="entry name" value="multiple C2 and transmembrane domain-containing protein 1 isoform X2"/>
    <property type="match status" value="1"/>
</dbReference>
<keyword evidence="9" id="KW-0256">Endoplasmic reticulum</keyword>
<evidence type="ECO:0000256" key="10">
    <source>
        <dbReference type="ARBA" id="ARBA00022837"/>
    </source>
</evidence>
<dbReference type="Proteomes" id="UP000540150">
    <property type="component" value="Unassembled WGS sequence"/>
</dbReference>
<dbReference type="SUPFAM" id="SSF49562">
    <property type="entry name" value="C2 domain (Calcium/lipid-binding domain, CaLB)"/>
    <property type="match status" value="3"/>
</dbReference>
<evidence type="ECO:0000256" key="14">
    <source>
        <dbReference type="ARBA" id="ARBA00023329"/>
    </source>
</evidence>
<accession>A0A7K8CXR2</accession>
<dbReference type="GO" id="GO:0055037">
    <property type="term" value="C:recycling endosome"/>
    <property type="evidence" value="ECO:0007669"/>
    <property type="project" value="UniProtKB-SubCell"/>
</dbReference>
<keyword evidence="13" id="KW-0472">Membrane</keyword>
<evidence type="ECO:0000256" key="2">
    <source>
        <dbReference type="ARBA" id="ARBA00004586"/>
    </source>
</evidence>
<evidence type="ECO:0000256" key="5">
    <source>
        <dbReference type="ARBA" id="ARBA00022692"/>
    </source>
</evidence>
<evidence type="ECO:0000256" key="6">
    <source>
        <dbReference type="ARBA" id="ARBA00022723"/>
    </source>
</evidence>
<evidence type="ECO:0000313" key="19">
    <source>
        <dbReference type="Proteomes" id="UP000540150"/>
    </source>
</evidence>
<dbReference type="PANTHER" id="PTHR45911">
    <property type="entry name" value="C2 DOMAIN-CONTAINING PROTEIN"/>
    <property type="match status" value="1"/>
</dbReference>
<evidence type="ECO:0000256" key="3">
    <source>
        <dbReference type="ARBA" id="ARBA00004644"/>
    </source>
</evidence>